<sequence length="668" mass="70650">MLKNIPVTLKIFGGFGIILLLLVVTGATGALNLSSGNDQFTRYRSIALQANQAGRVQANLLETRLAVKNFIINGSEDAIATVEKRAASTLDLAGRLGEMVDSDAKKQTVTVASEEMQAYIQAFGEVTSLQDERNKLVLGSLDVFGPQIERDLTAVMKSAHDDDDATAAYYAGNVQRNLLLMRLYSGKFLISNKQADFERAIKESEEFTANYETLIASLQNPERRELAQEAEQLFVQYVSAFNDVRETILQRNAIIAGTLDTVGPKVASEMEQLKLGVKKEQDSLGPKTTAALETAVTVTIAIVTVSILLGSLAAWFIGMGISKPINSITVSMKSLAEGDKTAEIPDQNRKDEVGLMAAAVQVFKENMIKADELSDQEAKEAETREARSRAIENLTQEFDTSVSDLLGGVAGASTEMESTAHSMSNIASDTNDRASTVANAAENASANVQTVASATEELSSSIQEISRQVSQSAEIAGRAVEQATSTDQQVQGLAIAAQKIGDVVKLISDIAEQTNLLALNATIEAARAGEAGKGFAVVAAEVKDLASQTGKATEEIGQQIASIQTETEGAVAEIQSIGKTIADINEIASGIASAVEEQTAATQEIALSVEQAAAGTGEVTSNILEVTRAASETGSAATQVTATASELSSKSEQLKAQVEKFLAEVRAA</sequence>
<evidence type="ECO:0000259" key="7">
    <source>
        <dbReference type="PROSITE" id="PS51753"/>
    </source>
</evidence>
<dbReference type="SMART" id="SM00283">
    <property type="entry name" value="MA"/>
    <property type="match status" value="1"/>
</dbReference>
<dbReference type="InterPro" id="IPR024478">
    <property type="entry name" value="HlyB_4HB_MCP"/>
</dbReference>
<dbReference type="CDD" id="cd06225">
    <property type="entry name" value="HAMP"/>
    <property type="match status" value="1"/>
</dbReference>
<evidence type="ECO:0000256" key="4">
    <source>
        <dbReference type="SAM" id="Phobius"/>
    </source>
</evidence>
<comment type="similarity">
    <text evidence="2">Belongs to the methyl-accepting chemotaxis (MCP) protein family.</text>
</comment>
<keyword evidence="1 3" id="KW-0807">Transducer</keyword>
<evidence type="ECO:0000313" key="8">
    <source>
        <dbReference type="EMBL" id="CTQ64781.1"/>
    </source>
</evidence>
<dbReference type="Pfam" id="PF12729">
    <property type="entry name" value="4HB_MCP_1"/>
    <property type="match status" value="1"/>
</dbReference>
<dbReference type="PROSITE" id="PS50111">
    <property type="entry name" value="CHEMOTAXIS_TRANSDUC_2"/>
    <property type="match status" value="1"/>
</dbReference>
<dbReference type="InterPro" id="IPR004089">
    <property type="entry name" value="MCPsignal_dom"/>
</dbReference>
<reference evidence="9" key="1">
    <citation type="submission" date="2015-07" db="EMBL/GenBank/DDBJ databases">
        <authorList>
            <person name="Rodrigo-Torres Lidia"/>
            <person name="Arahal R.David."/>
        </authorList>
    </citation>
    <scope>NUCLEOTIDE SEQUENCE [LARGE SCALE GENOMIC DNA]</scope>
    <source>
        <strain evidence="9">CECT 5096</strain>
    </source>
</reference>
<dbReference type="RefSeq" id="WP_055116454.1">
    <property type="nucleotide sequence ID" value="NZ_CXWA01000003.1"/>
</dbReference>
<feature type="transmembrane region" description="Helical" evidence="4">
    <location>
        <begin position="295"/>
        <end position="317"/>
    </location>
</feature>
<dbReference type="Gene3D" id="1.10.287.950">
    <property type="entry name" value="Methyl-accepting chemotaxis protein"/>
    <property type="match status" value="1"/>
</dbReference>
<feature type="domain" description="HBM" evidence="7">
    <location>
        <begin position="45"/>
        <end position="285"/>
    </location>
</feature>
<dbReference type="PROSITE" id="PS50885">
    <property type="entry name" value="HAMP"/>
    <property type="match status" value="1"/>
</dbReference>
<dbReference type="Proteomes" id="UP000049983">
    <property type="component" value="Unassembled WGS sequence"/>
</dbReference>
<evidence type="ECO:0000313" key="9">
    <source>
        <dbReference type="Proteomes" id="UP000049983"/>
    </source>
</evidence>
<keyword evidence="4" id="KW-0472">Membrane</keyword>
<dbReference type="STRING" id="311410.LA5095_03153"/>
<dbReference type="SMART" id="SM01358">
    <property type="entry name" value="HBM"/>
    <property type="match status" value="1"/>
</dbReference>
<dbReference type="InterPro" id="IPR032255">
    <property type="entry name" value="HBM"/>
</dbReference>
<dbReference type="GO" id="GO:0016020">
    <property type="term" value="C:membrane"/>
    <property type="evidence" value="ECO:0007669"/>
    <property type="project" value="InterPro"/>
</dbReference>
<dbReference type="InterPro" id="IPR003660">
    <property type="entry name" value="HAMP_dom"/>
</dbReference>
<proteinExistence type="inferred from homology"/>
<gene>
    <name evidence="8" type="primary">mcp4_2</name>
    <name evidence="8" type="ORF">LA5096_00520</name>
</gene>
<dbReference type="AlphaFoldDB" id="A0A0M6ZAY8"/>
<dbReference type="PROSITE" id="PS51753">
    <property type="entry name" value="HBM"/>
    <property type="match status" value="1"/>
</dbReference>
<dbReference type="Gene3D" id="6.10.340.10">
    <property type="match status" value="1"/>
</dbReference>
<feature type="domain" description="Methyl-accepting transducer" evidence="5">
    <location>
        <begin position="412"/>
        <end position="648"/>
    </location>
</feature>
<dbReference type="GeneID" id="97667974"/>
<evidence type="ECO:0000256" key="3">
    <source>
        <dbReference type="PROSITE-ProRule" id="PRU00284"/>
    </source>
</evidence>
<evidence type="ECO:0000256" key="1">
    <source>
        <dbReference type="ARBA" id="ARBA00023224"/>
    </source>
</evidence>
<dbReference type="SUPFAM" id="SSF58104">
    <property type="entry name" value="Methyl-accepting chemotaxis protein (MCP) signaling domain"/>
    <property type="match status" value="1"/>
</dbReference>
<dbReference type="GO" id="GO:0007165">
    <property type="term" value="P:signal transduction"/>
    <property type="evidence" value="ECO:0007669"/>
    <property type="project" value="UniProtKB-KW"/>
</dbReference>
<dbReference type="EMBL" id="CXWC01000001">
    <property type="protein sequence ID" value="CTQ64781.1"/>
    <property type="molecule type" value="Genomic_DNA"/>
</dbReference>
<organism evidence="8 9">
    <name type="scientific">Roseibium album</name>
    <dbReference type="NCBI Taxonomy" id="311410"/>
    <lineage>
        <taxon>Bacteria</taxon>
        <taxon>Pseudomonadati</taxon>
        <taxon>Pseudomonadota</taxon>
        <taxon>Alphaproteobacteria</taxon>
        <taxon>Hyphomicrobiales</taxon>
        <taxon>Stappiaceae</taxon>
        <taxon>Roseibium</taxon>
    </lineage>
</organism>
<evidence type="ECO:0000259" key="6">
    <source>
        <dbReference type="PROSITE" id="PS50885"/>
    </source>
</evidence>
<dbReference type="SMART" id="SM00304">
    <property type="entry name" value="HAMP"/>
    <property type="match status" value="1"/>
</dbReference>
<evidence type="ECO:0000256" key="2">
    <source>
        <dbReference type="ARBA" id="ARBA00029447"/>
    </source>
</evidence>
<accession>A0A0M6ZAY8</accession>
<dbReference type="PANTHER" id="PTHR32089">
    <property type="entry name" value="METHYL-ACCEPTING CHEMOTAXIS PROTEIN MCPB"/>
    <property type="match status" value="1"/>
</dbReference>
<dbReference type="Pfam" id="PF00672">
    <property type="entry name" value="HAMP"/>
    <property type="match status" value="1"/>
</dbReference>
<evidence type="ECO:0000259" key="5">
    <source>
        <dbReference type="PROSITE" id="PS50111"/>
    </source>
</evidence>
<protein>
    <submittedName>
        <fullName evidence="8">Methyl-accepting chemotaxis protein 4</fullName>
    </submittedName>
</protein>
<keyword evidence="4" id="KW-1133">Transmembrane helix</keyword>
<feature type="domain" description="HAMP" evidence="6">
    <location>
        <begin position="319"/>
        <end position="372"/>
    </location>
</feature>
<dbReference type="PANTHER" id="PTHR32089:SF112">
    <property type="entry name" value="LYSOZYME-LIKE PROTEIN-RELATED"/>
    <property type="match status" value="1"/>
</dbReference>
<dbReference type="Pfam" id="PF00015">
    <property type="entry name" value="MCPsignal"/>
    <property type="match status" value="1"/>
</dbReference>
<keyword evidence="4" id="KW-0812">Transmembrane</keyword>
<keyword evidence="9" id="KW-1185">Reference proteome</keyword>
<dbReference type="OrthoDB" id="369026at2"/>
<name>A0A0M6ZAY8_9HYPH</name>